<name>A0A367XQX4_9ASCO</name>
<dbReference type="AlphaFoldDB" id="A0A367XQX4"/>
<sequence>MAPPFPLGSYTPQQIREQFKAMQQQQQLHHQQQQLQQQPATQQQQRQFQQFQQQPENWSVSTYGPMQIPPGQNPNMLQCPVAHNIPQMSQVPSVFGHPNGAGVQQNQLCLAKWQRFRAIHDMPFSYNNTRDNTCSIVGNQMLNPHFGHNAGGAKIQSD</sequence>
<feature type="region of interest" description="Disordered" evidence="1">
    <location>
        <begin position="1"/>
        <end position="72"/>
    </location>
</feature>
<reference evidence="2 3" key="1">
    <citation type="submission" date="2018-06" db="EMBL/GenBank/DDBJ databases">
        <title>Whole genome sequencing of Candida tropicalis (genome annotated by CSBL at Korea University).</title>
        <authorList>
            <person name="Ahn J."/>
        </authorList>
    </citation>
    <scope>NUCLEOTIDE SEQUENCE [LARGE SCALE GENOMIC DNA]</scope>
    <source>
        <strain evidence="2 3">ATCC 20962</strain>
    </source>
</reference>
<dbReference type="EMBL" id="QLNQ01000029">
    <property type="protein sequence ID" value="RCK56017.1"/>
    <property type="molecule type" value="Genomic_DNA"/>
</dbReference>
<evidence type="ECO:0000256" key="1">
    <source>
        <dbReference type="SAM" id="MobiDB-lite"/>
    </source>
</evidence>
<feature type="compositionally biased region" description="Low complexity" evidence="1">
    <location>
        <begin position="23"/>
        <end position="55"/>
    </location>
</feature>
<evidence type="ECO:0000313" key="2">
    <source>
        <dbReference type="EMBL" id="RCK56017.1"/>
    </source>
</evidence>
<evidence type="ECO:0000313" key="3">
    <source>
        <dbReference type="Proteomes" id="UP000253472"/>
    </source>
</evidence>
<accession>A0A367XQX4</accession>
<proteinExistence type="predicted"/>
<keyword evidence="3" id="KW-1185">Reference proteome</keyword>
<dbReference type="Proteomes" id="UP000253472">
    <property type="component" value="Unassembled WGS sequence"/>
</dbReference>
<comment type="caution">
    <text evidence="2">The sequence shown here is derived from an EMBL/GenBank/DDBJ whole genome shotgun (WGS) entry which is preliminary data.</text>
</comment>
<organism evidence="2 3">
    <name type="scientific">Candida viswanathii</name>
    <dbReference type="NCBI Taxonomy" id="5486"/>
    <lineage>
        <taxon>Eukaryota</taxon>
        <taxon>Fungi</taxon>
        <taxon>Dikarya</taxon>
        <taxon>Ascomycota</taxon>
        <taxon>Saccharomycotina</taxon>
        <taxon>Pichiomycetes</taxon>
        <taxon>Debaryomycetaceae</taxon>
        <taxon>Candida/Lodderomyces clade</taxon>
        <taxon>Candida</taxon>
    </lineage>
</organism>
<protein>
    <submittedName>
        <fullName evidence="2">Uncharacterized protein</fullName>
    </submittedName>
</protein>
<gene>
    <name evidence="2" type="ORF">Cantr_05826</name>
</gene>